<dbReference type="EMBL" id="BBMM01000006">
    <property type="protein sequence ID" value="GAL00554.1"/>
    <property type="molecule type" value="Genomic_DNA"/>
</dbReference>
<evidence type="ECO:0000256" key="4">
    <source>
        <dbReference type="ARBA" id="ARBA00022475"/>
    </source>
</evidence>
<feature type="transmembrane region" description="Helical" evidence="12">
    <location>
        <begin position="12"/>
        <end position="37"/>
    </location>
</feature>
<evidence type="ECO:0000313" key="18">
    <source>
        <dbReference type="Proteomes" id="UP000029647"/>
    </source>
</evidence>
<evidence type="ECO:0000313" key="15">
    <source>
        <dbReference type="EMBL" id="GAL74534.1"/>
    </source>
</evidence>
<evidence type="ECO:0000313" key="17">
    <source>
        <dbReference type="Proteomes" id="UP000029226"/>
    </source>
</evidence>
<dbReference type="GeneID" id="90596121"/>
<evidence type="ECO:0000256" key="11">
    <source>
        <dbReference type="ARBA" id="ARBA00023136"/>
    </source>
</evidence>
<keyword evidence="8" id="KW-0249">Electron transport</keyword>
<dbReference type="EMBL" id="BBLG01000004">
    <property type="protein sequence ID" value="GAK76468.1"/>
    <property type="molecule type" value="Genomic_DNA"/>
</dbReference>
<feature type="transmembrane region" description="Helical" evidence="12">
    <location>
        <begin position="200"/>
        <end position="224"/>
    </location>
</feature>
<dbReference type="Proteomes" id="UP000029647">
    <property type="component" value="Unassembled WGS sequence"/>
</dbReference>
<feature type="transmembrane region" description="Helical" evidence="12">
    <location>
        <begin position="309"/>
        <end position="331"/>
    </location>
</feature>
<dbReference type="GO" id="GO:0016682">
    <property type="term" value="F:oxidoreductase activity, acting on diphenols and related substances as donors, oxygen as acceptor"/>
    <property type="evidence" value="ECO:0007669"/>
    <property type="project" value="TreeGrafter"/>
</dbReference>
<dbReference type="PIRSF" id="PIRSF000267">
    <property type="entry name" value="Cyt_oxidse_sub2"/>
    <property type="match status" value="1"/>
</dbReference>
<keyword evidence="9 12" id="KW-1133">Transmembrane helix</keyword>
<comment type="caution">
    <text evidence="13">The sequence shown here is derived from an EMBL/GenBank/DDBJ whole genome shotgun (WGS) entry which is preliminary data.</text>
</comment>
<dbReference type="InterPro" id="IPR003317">
    <property type="entry name" value="Cyt-d_oxidase_su2"/>
</dbReference>
<evidence type="ECO:0000256" key="2">
    <source>
        <dbReference type="ARBA" id="ARBA00007543"/>
    </source>
</evidence>
<feature type="transmembrane region" description="Helical" evidence="12">
    <location>
        <begin position="236"/>
        <end position="256"/>
    </location>
</feature>
<dbReference type="Proteomes" id="UP000029226">
    <property type="component" value="Unassembled WGS sequence"/>
</dbReference>
<dbReference type="Pfam" id="PF02322">
    <property type="entry name" value="Cyt_bd_oxida_II"/>
    <property type="match status" value="1"/>
</dbReference>
<dbReference type="NCBIfam" id="TIGR00203">
    <property type="entry name" value="cydB"/>
    <property type="match status" value="1"/>
</dbReference>
<keyword evidence="11 12" id="KW-0472">Membrane</keyword>
<evidence type="ECO:0000256" key="6">
    <source>
        <dbReference type="ARBA" id="ARBA00022692"/>
    </source>
</evidence>
<organism evidence="13 16">
    <name type="scientific">Nonlabens ulvanivorans</name>
    <name type="common">Persicivirga ulvanivorans</name>
    <dbReference type="NCBI Taxonomy" id="906888"/>
    <lineage>
        <taxon>Bacteria</taxon>
        <taxon>Pseudomonadati</taxon>
        <taxon>Bacteroidota</taxon>
        <taxon>Flavobacteriia</taxon>
        <taxon>Flavobacteriales</taxon>
        <taxon>Flavobacteriaceae</taxon>
        <taxon>Nonlabens</taxon>
    </lineage>
</organism>
<keyword evidence="3" id="KW-0813">Transport</keyword>
<accession>A0A081DC22</accession>
<dbReference type="EMBL" id="BBNT01000002">
    <property type="protein sequence ID" value="GAL74534.1"/>
    <property type="molecule type" value="Genomic_DNA"/>
</dbReference>
<feature type="transmembrane region" description="Helical" evidence="12">
    <location>
        <begin position="122"/>
        <end position="146"/>
    </location>
</feature>
<dbReference type="PANTHER" id="PTHR43141">
    <property type="entry name" value="CYTOCHROME BD2 SUBUNIT II"/>
    <property type="match status" value="1"/>
</dbReference>
<evidence type="ECO:0000256" key="5">
    <source>
        <dbReference type="ARBA" id="ARBA00022617"/>
    </source>
</evidence>
<evidence type="ECO:0000256" key="8">
    <source>
        <dbReference type="ARBA" id="ARBA00022982"/>
    </source>
</evidence>
<evidence type="ECO:0000256" key="1">
    <source>
        <dbReference type="ARBA" id="ARBA00004651"/>
    </source>
</evidence>
<evidence type="ECO:0000256" key="9">
    <source>
        <dbReference type="ARBA" id="ARBA00022989"/>
    </source>
</evidence>
<dbReference type="GO" id="GO:0009055">
    <property type="term" value="F:electron transfer activity"/>
    <property type="evidence" value="ECO:0007669"/>
    <property type="project" value="TreeGrafter"/>
</dbReference>
<keyword evidence="4" id="KW-1003">Cell membrane</keyword>
<keyword evidence="7" id="KW-0479">Metal-binding</keyword>
<sequence length="345" mass="38782">METFLGIDYPTLWYLVVGLLFSGYAILEGFDYGAGAWHLFFKKDLSRRIAINAIGPLWDANQVWLIIGGGALFAGFPVMYATMLSAMYIPFMLFLLLLVLRSSAIKFRSSEEMKWWRTTWDIIYFISNTLIAFLLGVVLGNVLQGFEIGENYTYKGGIFFAFLSPYAIMAGFTTLSLFMTQGAIFLLLKTEGRLHSRLTFLLKKGMIFFIISFAVTSLYTLIFLPGVTDRFKEQPLFFALPILAFLAVANVPRLVSKKKYFQALIFSSLTMAFLLMLVAFQLYPVLLPSTIDPAFSVTIYNAASSQKSLGIMLTMVVVGAPLLAGYLIFLYKTFNGKVQLDDTSY</sequence>
<dbReference type="GO" id="GO:0070069">
    <property type="term" value="C:cytochrome complex"/>
    <property type="evidence" value="ECO:0007669"/>
    <property type="project" value="TreeGrafter"/>
</dbReference>
<evidence type="ECO:0000256" key="3">
    <source>
        <dbReference type="ARBA" id="ARBA00022448"/>
    </source>
</evidence>
<protein>
    <submittedName>
        <fullName evidence="13">Cytochrome d ubiquinol oxidase subunit II</fullName>
    </submittedName>
</protein>
<keyword evidence="10" id="KW-0408">Iron</keyword>
<comment type="subcellular location">
    <subcellularLocation>
        <location evidence="1">Cell membrane</location>
        <topology evidence="1">Multi-pass membrane protein</topology>
    </subcellularLocation>
</comment>
<keyword evidence="6 12" id="KW-0812">Transmembrane</keyword>
<reference evidence="16 17" key="1">
    <citation type="journal article" date="2014" name="Genome Announc.">
        <title>Draft Genome Sequences of Marine Flavobacterium Nonlabens Strains NR17, NR24, NR27, NR32, NR33, and Ara13.</title>
        <authorList>
            <person name="Nakanishi M."/>
            <person name="Meirelles P."/>
            <person name="Suzuki R."/>
            <person name="Takatani N."/>
            <person name="Mino S."/>
            <person name="Suda W."/>
            <person name="Oshima K."/>
            <person name="Hattori M."/>
            <person name="Ohkuma M."/>
            <person name="Hosokawa M."/>
            <person name="Miyashita K."/>
            <person name="Thompson F.L."/>
            <person name="Niwa A."/>
            <person name="Sawabe T."/>
            <person name="Sawabe T."/>
        </authorList>
    </citation>
    <scope>NUCLEOTIDE SEQUENCE [LARGE SCALE GENOMIC DNA]</scope>
    <source>
        <strain evidence="15">JCM 19275</strain>
        <strain evidence="13">JCM 19296</strain>
        <strain evidence="14">JCM 19314</strain>
        <strain evidence="18">JCM19275</strain>
        <strain evidence="16">JCM19296</strain>
        <strain evidence="17">JCM19314</strain>
    </source>
</reference>
<gene>
    <name evidence="15" type="ORF">JCM19275_3389</name>
    <name evidence="13" type="ORF">JCM19296_2065</name>
    <name evidence="14" type="ORF">JCM19314_1591</name>
</gene>
<name>A0A081DC22_NONUL</name>
<feature type="transmembrane region" description="Helical" evidence="12">
    <location>
        <begin position="166"/>
        <end position="188"/>
    </location>
</feature>
<feature type="transmembrane region" description="Helical" evidence="12">
    <location>
        <begin position="263"/>
        <end position="283"/>
    </location>
</feature>
<dbReference type="AlphaFoldDB" id="A0A081DC22"/>
<evidence type="ECO:0000256" key="12">
    <source>
        <dbReference type="SAM" id="Phobius"/>
    </source>
</evidence>
<evidence type="ECO:0000256" key="7">
    <source>
        <dbReference type="ARBA" id="ARBA00022723"/>
    </source>
</evidence>
<dbReference type="Proteomes" id="UP000028980">
    <property type="component" value="Unassembled WGS sequence"/>
</dbReference>
<evidence type="ECO:0000313" key="14">
    <source>
        <dbReference type="EMBL" id="GAL00554.1"/>
    </source>
</evidence>
<dbReference type="GO" id="GO:0046872">
    <property type="term" value="F:metal ion binding"/>
    <property type="evidence" value="ECO:0007669"/>
    <property type="project" value="UniProtKB-KW"/>
</dbReference>
<proteinExistence type="inferred from homology"/>
<keyword evidence="5" id="KW-0349">Heme</keyword>
<dbReference type="PANTHER" id="PTHR43141:SF5">
    <property type="entry name" value="CYTOCHROME BD-I UBIQUINOL OXIDASE SUBUNIT 2"/>
    <property type="match status" value="1"/>
</dbReference>
<dbReference type="GO" id="GO:0019646">
    <property type="term" value="P:aerobic electron transport chain"/>
    <property type="evidence" value="ECO:0007669"/>
    <property type="project" value="TreeGrafter"/>
</dbReference>
<dbReference type="GO" id="GO:0005886">
    <property type="term" value="C:plasma membrane"/>
    <property type="evidence" value="ECO:0007669"/>
    <property type="project" value="UniProtKB-SubCell"/>
</dbReference>
<comment type="similarity">
    <text evidence="2">Belongs to the cytochrome ubiquinol oxidase subunit 2 family.</text>
</comment>
<feature type="transmembrane region" description="Helical" evidence="12">
    <location>
        <begin position="79"/>
        <end position="101"/>
    </location>
</feature>
<evidence type="ECO:0000256" key="10">
    <source>
        <dbReference type="ARBA" id="ARBA00023004"/>
    </source>
</evidence>
<dbReference type="RefSeq" id="WP_042247779.1">
    <property type="nucleotide sequence ID" value="NZ_CP136694.1"/>
</dbReference>
<evidence type="ECO:0000313" key="16">
    <source>
        <dbReference type="Proteomes" id="UP000028980"/>
    </source>
</evidence>
<evidence type="ECO:0000313" key="13">
    <source>
        <dbReference type="EMBL" id="GAK76468.1"/>
    </source>
</evidence>